<dbReference type="Gene3D" id="2.40.440.10">
    <property type="entry name" value="L,D-transpeptidase catalytic domain-like"/>
    <property type="match status" value="1"/>
</dbReference>
<dbReference type="AlphaFoldDB" id="A0A6S6TN71"/>
<dbReference type="GO" id="GO:0004180">
    <property type="term" value="F:carboxypeptidase activity"/>
    <property type="evidence" value="ECO:0007669"/>
    <property type="project" value="UniProtKB-ARBA"/>
</dbReference>
<feature type="domain" description="L,D-TPase catalytic" evidence="8">
    <location>
        <begin position="347"/>
        <end position="532"/>
    </location>
</feature>
<dbReference type="SUPFAM" id="SSF141523">
    <property type="entry name" value="L,D-transpeptidase catalytic domain-like"/>
    <property type="match status" value="1"/>
</dbReference>
<dbReference type="SUPFAM" id="SSF47090">
    <property type="entry name" value="PGBD-like"/>
    <property type="match status" value="1"/>
</dbReference>
<evidence type="ECO:0000256" key="4">
    <source>
        <dbReference type="ARBA" id="ARBA00022960"/>
    </source>
</evidence>
<comment type="similarity">
    <text evidence="2">Belongs to the YkuD family.</text>
</comment>
<dbReference type="PANTHER" id="PTHR41533">
    <property type="entry name" value="L,D-TRANSPEPTIDASE HI_1667-RELATED"/>
    <property type="match status" value="1"/>
</dbReference>
<evidence type="ECO:0000256" key="7">
    <source>
        <dbReference type="PROSITE-ProRule" id="PRU01373"/>
    </source>
</evidence>
<sequence>MHLLKSLLIIILITALAVVLEAVTLSSVNKLDTINNGLQKQSVNYKNYERDISLSEIIYDEKSTKGLMALIISQEEQTFKSINHKKFIQDVYQRKTYRPIWFNNKGLRKAALYDLFDHIANDDTLEDTGPLKKKYKQIKQKIAQMKERVLDKELFLDLELTSLYRSYMGHHLYGSIRWWGFQKKLKTLKRKGISADWVTNNPKYDIADMLLKHRLSYIVSRTTPSSFNYQSLQNELSRLRTVQRNGGWKKTPNSAQLRYGKSGKQVKQLIERLKKEGDYTCQANSNKFGPCLKKAIKQFQKRHGLSQSGTINNSTRKKLNLSVNWKIKKILLNLDRIKRLPDQSEDRYIMVNIPDFRLYYKESGQNELTMRVIVGDKKNRTPIFSDKVDYIVLNPYWLMPDSIVRKEMIPEILKNPNFLEQRGYEVRRDYALKRPPIDTSKVDWAKVLRTGQTKKYKFMQPPGPRNALGKIKFKFPNQFAVYLHDTPTKKLFNKYPRAFSHGCIRISEPNALLATFAKHERSINYGRAKRILQGKTKTHLNLAAPVPVHIVYLTARVKSDGLVHYLHDVYAYDAKQSRSIH</sequence>
<keyword evidence="3" id="KW-0808">Transferase</keyword>
<proteinExistence type="inferred from homology"/>
<comment type="pathway">
    <text evidence="1 7">Cell wall biogenesis; peptidoglycan biosynthesis.</text>
</comment>
<evidence type="ECO:0000259" key="8">
    <source>
        <dbReference type="PROSITE" id="PS52029"/>
    </source>
</evidence>
<dbReference type="InterPro" id="IPR005490">
    <property type="entry name" value="LD_TPept_cat_dom"/>
</dbReference>
<dbReference type="InterPro" id="IPR038063">
    <property type="entry name" value="Transpep_catalytic_dom"/>
</dbReference>
<dbReference type="PROSITE" id="PS52029">
    <property type="entry name" value="LD_TPASE"/>
    <property type="match status" value="1"/>
</dbReference>
<keyword evidence="4 7" id="KW-0133">Cell shape</keyword>
<dbReference type="PANTHER" id="PTHR41533:SF2">
    <property type="entry name" value="BLR7131 PROTEIN"/>
    <property type="match status" value="1"/>
</dbReference>
<evidence type="ECO:0000313" key="9">
    <source>
        <dbReference type="EMBL" id="CAA6816339.1"/>
    </source>
</evidence>
<dbReference type="GO" id="GO:0071555">
    <property type="term" value="P:cell wall organization"/>
    <property type="evidence" value="ECO:0007669"/>
    <property type="project" value="UniProtKB-UniRule"/>
</dbReference>
<feature type="active site" description="Nucleophile" evidence="7">
    <location>
        <position position="503"/>
    </location>
</feature>
<dbReference type="Pfam" id="PF03734">
    <property type="entry name" value="YkuD"/>
    <property type="match status" value="1"/>
</dbReference>
<reference evidence="9" key="1">
    <citation type="submission" date="2020-01" db="EMBL/GenBank/DDBJ databases">
        <authorList>
            <person name="Meier V. D."/>
            <person name="Meier V D."/>
        </authorList>
    </citation>
    <scope>NUCLEOTIDE SEQUENCE</scope>
    <source>
        <strain evidence="9">HLG_WM_MAG_03</strain>
    </source>
</reference>
<dbReference type="GO" id="GO:0016740">
    <property type="term" value="F:transferase activity"/>
    <property type="evidence" value="ECO:0007669"/>
    <property type="project" value="UniProtKB-KW"/>
</dbReference>
<evidence type="ECO:0000256" key="3">
    <source>
        <dbReference type="ARBA" id="ARBA00022679"/>
    </source>
</evidence>
<dbReference type="CDD" id="cd16913">
    <property type="entry name" value="YkuD_like"/>
    <property type="match status" value="1"/>
</dbReference>
<gene>
    <name evidence="9" type="ORF">HELGO_WM19181</name>
</gene>
<dbReference type="GO" id="GO:0008360">
    <property type="term" value="P:regulation of cell shape"/>
    <property type="evidence" value="ECO:0007669"/>
    <property type="project" value="UniProtKB-UniRule"/>
</dbReference>
<feature type="active site" description="Proton donor/acceptor" evidence="7">
    <location>
        <position position="484"/>
    </location>
</feature>
<evidence type="ECO:0000256" key="1">
    <source>
        <dbReference type="ARBA" id="ARBA00004752"/>
    </source>
</evidence>
<keyword evidence="5 7" id="KW-0573">Peptidoglycan synthesis</keyword>
<evidence type="ECO:0000256" key="5">
    <source>
        <dbReference type="ARBA" id="ARBA00022984"/>
    </source>
</evidence>
<organism evidence="9">
    <name type="scientific">uncultured Sulfurovum sp</name>
    <dbReference type="NCBI Taxonomy" id="269237"/>
    <lineage>
        <taxon>Bacteria</taxon>
        <taxon>Pseudomonadati</taxon>
        <taxon>Campylobacterota</taxon>
        <taxon>Epsilonproteobacteria</taxon>
        <taxon>Campylobacterales</taxon>
        <taxon>Sulfurovaceae</taxon>
        <taxon>Sulfurovum</taxon>
        <taxon>environmental samples</taxon>
    </lineage>
</organism>
<evidence type="ECO:0000256" key="2">
    <source>
        <dbReference type="ARBA" id="ARBA00005992"/>
    </source>
</evidence>
<dbReference type="UniPathway" id="UPA00219"/>
<dbReference type="InterPro" id="IPR045380">
    <property type="entry name" value="LD_TPept_scaffold_dom"/>
</dbReference>
<dbReference type="Pfam" id="PF01471">
    <property type="entry name" value="PG_binding_1"/>
    <property type="match status" value="1"/>
</dbReference>
<accession>A0A6S6TN71</accession>
<dbReference type="InterPro" id="IPR036365">
    <property type="entry name" value="PGBD-like_sf"/>
</dbReference>
<dbReference type="EMBL" id="CACVAR010000263">
    <property type="protein sequence ID" value="CAA6816339.1"/>
    <property type="molecule type" value="Genomic_DNA"/>
</dbReference>
<dbReference type="GO" id="GO:0009252">
    <property type="term" value="P:peptidoglycan biosynthetic process"/>
    <property type="evidence" value="ECO:0007669"/>
    <property type="project" value="UniProtKB-UniPathway"/>
</dbReference>
<dbReference type="InterPro" id="IPR052905">
    <property type="entry name" value="LD-transpeptidase_YkuD-like"/>
</dbReference>
<dbReference type="Pfam" id="PF20142">
    <property type="entry name" value="Scaffold"/>
    <property type="match status" value="1"/>
</dbReference>
<dbReference type="InterPro" id="IPR036366">
    <property type="entry name" value="PGBDSf"/>
</dbReference>
<dbReference type="InterPro" id="IPR002477">
    <property type="entry name" value="Peptidoglycan-bd-like"/>
</dbReference>
<evidence type="ECO:0000256" key="6">
    <source>
        <dbReference type="ARBA" id="ARBA00023316"/>
    </source>
</evidence>
<name>A0A6S6TN71_9BACT</name>
<protein>
    <recommendedName>
        <fullName evidence="8">L,D-TPase catalytic domain-containing protein</fullName>
    </recommendedName>
</protein>
<dbReference type="Gene3D" id="1.10.101.10">
    <property type="entry name" value="PGBD-like superfamily/PGBD"/>
    <property type="match status" value="1"/>
</dbReference>
<keyword evidence="6 7" id="KW-0961">Cell wall biogenesis/degradation</keyword>